<dbReference type="InterPro" id="IPR008365">
    <property type="entry name" value="Prostanoid_rcpt"/>
</dbReference>
<dbReference type="PROSITE" id="PS00237">
    <property type="entry name" value="G_PROTEIN_RECEP_F1_1"/>
    <property type="match status" value="1"/>
</dbReference>
<evidence type="ECO:0000256" key="12">
    <source>
        <dbReference type="SAM" id="MobiDB-lite"/>
    </source>
</evidence>
<dbReference type="GO" id="GO:0007189">
    <property type="term" value="P:adenylate cyclase-activating G protein-coupled receptor signaling pathway"/>
    <property type="evidence" value="ECO:0007669"/>
    <property type="project" value="TreeGrafter"/>
</dbReference>
<feature type="transmembrane region" description="Helical" evidence="13">
    <location>
        <begin position="186"/>
        <end position="207"/>
    </location>
</feature>
<evidence type="ECO:0000256" key="6">
    <source>
        <dbReference type="ARBA" id="ARBA00023040"/>
    </source>
</evidence>
<dbReference type="Pfam" id="PF00001">
    <property type="entry name" value="7tm_1"/>
    <property type="match status" value="1"/>
</dbReference>
<dbReference type="CDD" id="cd15144">
    <property type="entry name" value="7tmA_PGE2_EP1"/>
    <property type="match status" value="1"/>
</dbReference>
<evidence type="ECO:0000256" key="11">
    <source>
        <dbReference type="ARBA" id="ARBA00029815"/>
    </source>
</evidence>
<comment type="subcellular location">
    <subcellularLocation>
        <location evidence="1">Cell membrane</location>
        <topology evidence="1">Multi-pass membrane protein</topology>
    </subcellularLocation>
</comment>
<evidence type="ECO:0000256" key="3">
    <source>
        <dbReference type="ARBA" id="ARBA00022475"/>
    </source>
</evidence>
<keyword evidence="6" id="KW-0297">G-protein coupled receptor</keyword>
<dbReference type="PRINTS" id="PR00429">
    <property type="entry name" value="THROMBOXANER"/>
</dbReference>
<evidence type="ECO:0000259" key="14">
    <source>
        <dbReference type="PROSITE" id="PS50262"/>
    </source>
</evidence>
<feature type="transmembrane region" description="Helical" evidence="13">
    <location>
        <begin position="275"/>
        <end position="305"/>
    </location>
</feature>
<dbReference type="Gene3D" id="1.20.1070.10">
    <property type="entry name" value="Rhodopsin 7-helix transmembrane proteins"/>
    <property type="match status" value="1"/>
</dbReference>
<dbReference type="GO" id="GO:0007204">
    <property type="term" value="P:positive regulation of cytosolic calcium ion concentration"/>
    <property type="evidence" value="ECO:0007669"/>
    <property type="project" value="TreeGrafter"/>
</dbReference>
<organism evidence="15 16">
    <name type="scientific">Electrophorus voltai</name>
    <dbReference type="NCBI Taxonomy" id="2609070"/>
    <lineage>
        <taxon>Eukaryota</taxon>
        <taxon>Metazoa</taxon>
        <taxon>Chordata</taxon>
        <taxon>Craniata</taxon>
        <taxon>Vertebrata</taxon>
        <taxon>Euteleostomi</taxon>
        <taxon>Actinopterygii</taxon>
        <taxon>Neopterygii</taxon>
        <taxon>Teleostei</taxon>
        <taxon>Ostariophysi</taxon>
        <taxon>Gymnotiformes</taxon>
        <taxon>Gymnotoidei</taxon>
        <taxon>Gymnotidae</taxon>
        <taxon>Electrophorus</taxon>
    </lineage>
</organism>
<sequence length="429" mass="46527">MTDRGKSPLQPSTQLTHTMAGDHSRKTERSTHTPPKYTEQVNGWLGASLLRHGKPASPGIMELALHHSNTTAAVSNGPFSNLSQGQVTLAASINGTLGRLPLSGPIAAMFSMTLGILSNTVALLILVTSYAHLRRRSKATFLLFASSLVLTDFLGHVIPGAIVLKLYLSGGVPATHYARADALCQFLGGSMVFFGLCPLFLGCAMAAERCLGVTNPLLHTSLVSTTRTKLSLSLIWLAALCVALLPCFQLGSYSYQYPGTWCFIHVLEGTGAADVAFVLLFSGLGFLSLVVALLCNTISGLTLLLGRMRKQSCRRQSARSHDIEMVVQLVGIMVTSCICWSPLLIFGLMSVIHSYKGSIGGSLDKYRTLMVTGVRLASWNQILDPWVYILLRRAVLRKIYLITKRQANPTSNSMRLWEQSSVRTSINTV</sequence>
<gene>
    <name evidence="15" type="ORF">P4O66_007251</name>
</gene>
<keyword evidence="3" id="KW-1003">Cell membrane</keyword>
<keyword evidence="8" id="KW-0675">Receptor</keyword>
<dbReference type="GO" id="GO:0006954">
    <property type="term" value="P:inflammatory response"/>
    <property type="evidence" value="ECO:0007669"/>
    <property type="project" value="TreeGrafter"/>
</dbReference>
<keyword evidence="16" id="KW-1185">Reference proteome</keyword>
<dbReference type="EMBL" id="JAROKS010000012">
    <property type="protein sequence ID" value="KAK1798980.1"/>
    <property type="molecule type" value="Genomic_DNA"/>
</dbReference>
<dbReference type="PRINTS" id="PR01788">
    <property type="entry name" value="PROSTANOIDR"/>
</dbReference>
<dbReference type="GO" id="GO:0005886">
    <property type="term" value="C:plasma membrane"/>
    <property type="evidence" value="ECO:0007669"/>
    <property type="project" value="UniProtKB-SubCell"/>
</dbReference>
<reference evidence="15" key="1">
    <citation type="submission" date="2023-03" db="EMBL/GenBank/DDBJ databases">
        <title>Electrophorus voltai genome.</title>
        <authorList>
            <person name="Bian C."/>
        </authorList>
    </citation>
    <scope>NUCLEOTIDE SEQUENCE</scope>
    <source>
        <strain evidence="15">CB-2022</strain>
        <tissue evidence="15">Muscle</tissue>
    </source>
</reference>
<dbReference type="InterPro" id="IPR001105">
    <property type="entry name" value="Thbox_rcpt"/>
</dbReference>
<evidence type="ECO:0000256" key="10">
    <source>
        <dbReference type="ARBA" id="ARBA00023224"/>
    </source>
</evidence>
<keyword evidence="4 13" id="KW-0812">Transmembrane</keyword>
<feature type="transmembrane region" description="Helical" evidence="13">
    <location>
        <begin position="106"/>
        <end position="127"/>
    </location>
</feature>
<dbReference type="GO" id="GO:0004960">
    <property type="term" value="F:thromboxane receptor activity"/>
    <property type="evidence" value="ECO:0007669"/>
    <property type="project" value="InterPro"/>
</dbReference>
<feature type="domain" description="G-protein coupled receptors family 1 profile" evidence="14">
    <location>
        <begin position="118"/>
        <end position="388"/>
    </location>
</feature>
<evidence type="ECO:0000256" key="2">
    <source>
        <dbReference type="ARBA" id="ARBA00017628"/>
    </source>
</evidence>
<evidence type="ECO:0000256" key="7">
    <source>
        <dbReference type="ARBA" id="ARBA00023136"/>
    </source>
</evidence>
<feature type="transmembrane region" description="Helical" evidence="13">
    <location>
        <begin position="234"/>
        <end position="255"/>
    </location>
</feature>
<dbReference type="PANTHER" id="PTHR11866:SF3">
    <property type="entry name" value="PROSTAGLANDIN E2 RECEPTOR EP1 SUBTYPE"/>
    <property type="match status" value="1"/>
</dbReference>
<evidence type="ECO:0000256" key="4">
    <source>
        <dbReference type="ARBA" id="ARBA00022692"/>
    </source>
</evidence>
<keyword evidence="5 13" id="KW-1133">Transmembrane helix</keyword>
<dbReference type="PANTHER" id="PTHR11866">
    <property type="entry name" value="G-PROTEIN COUPLED RECEPTOR FAMILY 1 MEMBER"/>
    <property type="match status" value="1"/>
</dbReference>
<evidence type="ECO:0000313" key="16">
    <source>
        <dbReference type="Proteomes" id="UP001239994"/>
    </source>
</evidence>
<dbReference type="AlphaFoldDB" id="A0AAD8ZK29"/>
<dbReference type="Proteomes" id="UP001239994">
    <property type="component" value="Unassembled WGS sequence"/>
</dbReference>
<dbReference type="PROSITE" id="PS50262">
    <property type="entry name" value="G_PROTEIN_RECEP_F1_2"/>
    <property type="match status" value="1"/>
</dbReference>
<feature type="transmembrane region" description="Helical" evidence="13">
    <location>
        <begin position="369"/>
        <end position="391"/>
    </location>
</feature>
<keyword evidence="7 13" id="KW-0472">Membrane</keyword>
<keyword evidence="10" id="KW-0807">Transducer</keyword>
<feature type="transmembrane region" description="Helical" evidence="13">
    <location>
        <begin position="139"/>
        <end position="166"/>
    </location>
</feature>
<protein>
    <recommendedName>
        <fullName evidence="2">Thromboxane A2 receptor</fullName>
    </recommendedName>
    <alternativeName>
        <fullName evidence="11">Prostanoid TP receptor</fullName>
    </alternativeName>
</protein>
<evidence type="ECO:0000256" key="8">
    <source>
        <dbReference type="ARBA" id="ARBA00023170"/>
    </source>
</evidence>
<feature type="region of interest" description="Disordered" evidence="12">
    <location>
        <begin position="1"/>
        <end position="38"/>
    </location>
</feature>
<evidence type="ECO:0000256" key="13">
    <source>
        <dbReference type="SAM" id="Phobius"/>
    </source>
</evidence>
<feature type="compositionally biased region" description="Basic and acidic residues" evidence="12">
    <location>
        <begin position="20"/>
        <end position="31"/>
    </location>
</feature>
<evidence type="ECO:0000313" key="15">
    <source>
        <dbReference type="EMBL" id="KAK1798980.1"/>
    </source>
</evidence>
<dbReference type="InterPro" id="IPR000276">
    <property type="entry name" value="GPCR_Rhodpsn"/>
</dbReference>
<evidence type="ECO:0000256" key="5">
    <source>
        <dbReference type="ARBA" id="ARBA00022989"/>
    </source>
</evidence>
<evidence type="ECO:0000256" key="1">
    <source>
        <dbReference type="ARBA" id="ARBA00004651"/>
    </source>
</evidence>
<keyword evidence="9" id="KW-0325">Glycoprotein</keyword>
<dbReference type="InterPro" id="IPR017452">
    <property type="entry name" value="GPCR_Rhodpsn_7TM"/>
</dbReference>
<dbReference type="SUPFAM" id="SSF81321">
    <property type="entry name" value="Family A G protein-coupled receptor-like"/>
    <property type="match status" value="1"/>
</dbReference>
<dbReference type="GO" id="GO:0004957">
    <property type="term" value="F:prostaglandin E receptor activity"/>
    <property type="evidence" value="ECO:0007669"/>
    <property type="project" value="TreeGrafter"/>
</dbReference>
<evidence type="ECO:0000256" key="9">
    <source>
        <dbReference type="ARBA" id="ARBA00023180"/>
    </source>
</evidence>
<proteinExistence type="predicted"/>
<comment type="caution">
    <text evidence="15">The sequence shown here is derived from an EMBL/GenBank/DDBJ whole genome shotgun (WGS) entry which is preliminary data.</text>
</comment>
<name>A0AAD8ZK29_9TELE</name>
<accession>A0AAD8ZK29</accession>
<feature type="transmembrane region" description="Helical" evidence="13">
    <location>
        <begin position="326"/>
        <end position="349"/>
    </location>
</feature>
<dbReference type="FunFam" id="1.20.1070.10:FF:000384">
    <property type="entry name" value="Prostaglandin E receptor 1a (subtype EP1)"/>
    <property type="match status" value="1"/>
</dbReference>